<keyword evidence="4" id="KW-1185">Reference proteome</keyword>
<accession>A0A1B1MX17</accession>
<evidence type="ECO:0000256" key="1">
    <source>
        <dbReference type="ARBA" id="ARBA00006484"/>
    </source>
</evidence>
<evidence type="ECO:0008006" key="5">
    <source>
        <dbReference type="Google" id="ProtNLM"/>
    </source>
</evidence>
<reference evidence="3 4" key="1">
    <citation type="submission" date="2016-01" db="EMBL/GenBank/DDBJ databases">
        <title>Complete Genome Sequence of Paenibacillus yonginensis DCY84, a novel Plant Growth-Promoting Bacteria with Elicitation of Induced Systemic Resistance.</title>
        <authorList>
            <person name="Kim Y.J."/>
            <person name="Yang D.C."/>
            <person name="Sukweenadhi J."/>
        </authorList>
    </citation>
    <scope>NUCLEOTIDE SEQUENCE [LARGE SCALE GENOMIC DNA]</scope>
    <source>
        <strain evidence="3 4">DCY84</strain>
    </source>
</reference>
<dbReference type="InterPro" id="IPR036291">
    <property type="entry name" value="NAD(P)-bd_dom_sf"/>
</dbReference>
<dbReference type="STRING" id="1462996.AWM70_03185"/>
<dbReference type="SUPFAM" id="SSF51735">
    <property type="entry name" value="NAD(P)-binding Rossmann-fold domains"/>
    <property type="match status" value="1"/>
</dbReference>
<dbReference type="InterPro" id="IPR002347">
    <property type="entry name" value="SDR_fam"/>
</dbReference>
<evidence type="ECO:0000313" key="4">
    <source>
        <dbReference type="Proteomes" id="UP000092573"/>
    </source>
</evidence>
<dbReference type="Pfam" id="PF00106">
    <property type="entry name" value="adh_short"/>
    <property type="match status" value="1"/>
</dbReference>
<dbReference type="Gene3D" id="3.40.50.720">
    <property type="entry name" value="NAD(P)-binding Rossmann-like Domain"/>
    <property type="match status" value="1"/>
</dbReference>
<evidence type="ECO:0000256" key="2">
    <source>
        <dbReference type="ARBA" id="ARBA00023002"/>
    </source>
</evidence>
<organism evidence="3 4">
    <name type="scientific">Paenibacillus yonginensis</name>
    <dbReference type="NCBI Taxonomy" id="1462996"/>
    <lineage>
        <taxon>Bacteria</taxon>
        <taxon>Bacillati</taxon>
        <taxon>Bacillota</taxon>
        <taxon>Bacilli</taxon>
        <taxon>Bacillales</taxon>
        <taxon>Paenibacillaceae</taxon>
        <taxon>Paenibacillus</taxon>
    </lineage>
</organism>
<dbReference type="OrthoDB" id="9809821at2"/>
<proteinExistence type="inferred from homology"/>
<dbReference type="PANTHER" id="PTHR24320">
    <property type="entry name" value="RETINOL DEHYDROGENASE"/>
    <property type="match status" value="1"/>
</dbReference>
<protein>
    <recommendedName>
        <fullName evidence="5">Short-chain dehydrogenase</fullName>
    </recommendedName>
</protein>
<sequence length="94" mass="9894">MSGPKATKTVIITGANSGLGFEAAKRVALSDPESHVVIAGRNKERIRKASAILNAEVGEGRFTPMQLDLGSLASVRQFAAELPGLGSACRLYMH</sequence>
<dbReference type="Proteomes" id="UP000092573">
    <property type="component" value="Chromosome"/>
</dbReference>
<dbReference type="EMBL" id="CP014167">
    <property type="protein sequence ID" value="ANS73699.1"/>
    <property type="molecule type" value="Genomic_DNA"/>
</dbReference>
<dbReference type="PANTHER" id="PTHR24320:SF148">
    <property type="entry name" value="NAD(P)-BINDING ROSSMANN-FOLD SUPERFAMILY PROTEIN"/>
    <property type="match status" value="1"/>
</dbReference>
<dbReference type="AlphaFoldDB" id="A0A1B1MX17"/>
<comment type="similarity">
    <text evidence="1">Belongs to the short-chain dehydrogenases/reductases (SDR) family.</text>
</comment>
<keyword evidence="2" id="KW-0560">Oxidoreductase</keyword>
<dbReference type="KEGG" id="pyg:AWM70_03185"/>
<dbReference type="GO" id="GO:0016491">
    <property type="term" value="F:oxidoreductase activity"/>
    <property type="evidence" value="ECO:0007669"/>
    <property type="project" value="UniProtKB-KW"/>
</dbReference>
<name>A0A1B1MX17_9BACL</name>
<gene>
    <name evidence="3" type="ORF">AWM70_03185</name>
</gene>
<dbReference type="RefSeq" id="WP_068694294.1">
    <property type="nucleotide sequence ID" value="NZ_CP014167.1"/>
</dbReference>
<evidence type="ECO:0000313" key="3">
    <source>
        <dbReference type="EMBL" id="ANS73699.1"/>
    </source>
</evidence>